<dbReference type="EMBL" id="SWMS01000018">
    <property type="protein sequence ID" value="TKG65234.1"/>
    <property type="molecule type" value="Genomic_DNA"/>
</dbReference>
<keyword evidence="3" id="KW-1185">Reference proteome</keyword>
<evidence type="ECO:0000256" key="1">
    <source>
        <dbReference type="SAM" id="Phobius"/>
    </source>
</evidence>
<gene>
    <name evidence="2" type="ORF">FCN18_27390</name>
</gene>
<sequence>MITVTWVPTAGLGYVGLFVLMSLGAADGIPAFDSEEDVAAYAEPGSTRSAAVTAGAAQV</sequence>
<accession>A0ABY2RY63</accession>
<dbReference type="RefSeq" id="WP_112272236.1">
    <property type="nucleotide sequence ID" value="NZ_SWMS01000018.1"/>
</dbReference>
<feature type="transmembrane region" description="Helical" evidence="1">
    <location>
        <begin position="6"/>
        <end position="26"/>
    </location>
</feature>
<organism evidence="2 3">
    <name type="scientific">Prauserella endophytica</name>
    <dbReference type="NCBI Taxonomy" id="1592324"/>
    <lineage>
        <taxon>Bacteria</taxon>
        <taxon>Bacillati</taxon>
        <taxon>Actinomycetota</taxon>
        <taxon>Actinomycetes</taxon>
        <taxon>Pseudonocardiales</taxon>
        <taxon>Pseudonocardiaceae</taxon>
        <taxon>Prauserella</taxon>
        <taxon>Prauserella coralliicola group</taxon>
    </lineage>
</organism>
<name>A0ABY2RY63_9PSEU</name>
<evidence type="ECO:0000313" key="3">
    <source>
        <dbReference type="Proteomes" id="UP000309992"/>
    </source>
</evidence>
<dbReference type="Proteomes" id="UP000309992">
    <property type="component" value="Unassembled WGS sequence"/>
</dbReference>
<comment type="caution">
    <text evidence="2">The sequence shown here is derived from an EMBL/GenBank/DDBJ whole genome shotgun (WGS) entry which is preliminary data.</text>
</comment>
<reference evidence="2 3" key="1">
    <citation type="journal article" date="2015" name="Antonie Van Leeuwenhoek">
        <title>Prauserella endophytica sp. nov., an endophytic actinobacterium isolated from Tamarix taklamakanensis.</title>
        <authorList>
            <person name="Liu J.M."/>
            <person name="Habden X."/>
            <person name="Guo L."/>
            <person name="Tuo L."/>
            <person name="Jiang Z.K."/>
            <person name="Liu S.W."/>
            <person name="Liu X.F."/>
            <person name="Chen L."/>
            <person name="Li R.F."/>
            <person name="Zhang Y.Q."/>
            <person name="Sun C.H."/>
        </authorList>
    </citation>
    <scope>NUCLEOTIDE SEQUENCE [LARGE SCALE GENOMIC DNA]</scope>
    <source>
        <strain evidence="2 3">CGMCC 4.7182</strain>
    </source>
</reference>
<keyword evidence="1" id="KW-1133">Transmembrane helix</keyword>
<proteinExistence type="predicted"/>
<protein>
    <submittedName>
        <fullName evidence="2">Uncharacterized protein</fullName>
    </submittedName>
</protein>
<evidence type="ECO:0000313" key="2">
    <source>
        <dbReference type="EMBL" id="TKG65234.1"/>
    </source>
</evidence>
<keyword evidence="1" id="KW-0472">Membrane</keyword>
<keyword evidence="1" id="KW-0812">Transmembrane</keyword>